<feature type="transmembrane region" description="Helical" evidence="1">
    <location>
        <begin position="172"/>
        <end position="193"/>
    </location>
</feature>
<evidence type="ECO:0000313" key="2">
    <source>
        <dbReference type="EMBL" id="EFS91188.1"/>
    </source>
</evidence>
<evidence type="ECO:0000256" key="1">
    <source>
        <dbReference type="SAM" id="Phobius"/>
    </source>
</evidence>
<organism evidence="2 3">
    <name type="scientific">Cutibacterium modestum HL044PA1</name>
    <dbReference type="NCBI Taxonomy" id="765109"/>
    <lineage>
        <taxon>Bacteria</taxon>
        <taxon>Bacillati</taxon>
        <taxon>Actinomycetota</taxon>
        <taxon>Actinomycetes</taxon>
        <taxon>Propionibacteriales</taxon>
        <taxon>Propionibacteriaceae</taxon>
        <taxon>Cutibacterium</taxon>
        <taxon>Cutibacterium modestum</taxon>
    </lineage>
</organism>
<dbReference type="Pfam" id="PF06197">
    <property type="entry name" value="DUF998"/>
    <property type="match status" value="1"/>
</dbReference>
<feature type="transmembrane region" description="Helical" evidence="1">
    <location>
        <begin position="98"/>
        <end position="116"/>
    </location>
</feature>
<keyword evidence="1" id="KW-0472">Membrane</keyword>
<protein>
    <recommendedName>
        <fullName evidence="4">DUF998 domain-containing protein</fullName>
    </recommendedName>
</protein>
<gene>
    <name evidence="2" type="ORF">HMPREF9607_02478</name>
</gene>
<evidence type="ECO:0000313" key="3">
    <source>
        <dbReference type="Proteomes" id="UP000003179"/>
    </source>
</evidence>
<dbReference type="RefSeq" id="WP_002526825.1">
    <property type="nucleotide sequence ID" value="NZ_GL383193.1"/>
</dbReference>
<proteinExistence type="predicted"/>
<feature type="transmembrane region" description="Helical" evidence="1">
    <location>
        <begin position="136"/>
        <end position="160"/>
    </location>
</feature>
<feature type="transmembrane region" description="Helical" evidence="1">
    <location>
        <begin position="20"/>
        <end position="42"/>
    </location>
</feature>
<feature type="transmembrane region" description="Helical" evidence="1">
    <location>
        <begin position="62"/>
        <end position="86"/>
    </location>
</feature>
<sequence>MGRPPVLSPDREATYRRWRAALLIVASLASLTWAFAGILNPAMSQLHAFVSEYSARDQPWRYLFQTTDVIMGTSLCLAGLATLAWAGRRPLGRQGWSGVGFVAGGLFSVLDALVTMDCSPTRSKACLAAEEAGHVSWSHFIHVGTSTIVVVGFALPILLLNSTMTRFRGFGLVVTWAWVVFTLLNGIGAIDWFDGTPMDYTGIWQRFSLGLGTLWWLTLAADDVVTARALIRTSSC</sequence>
<comment type="caution">
    <text evidence="2">The sequence shown here is derived from an EMBL/GenBank/DDBJ whole genome shotgun (WGS) entry which is preliminary data.</text>
</comment>
<reference evidence="2" key="1">
    <citation type="submission" date="2010-08" db="EMBL/GenBank/DDBJ databases">
        <authorList>
            <person name="Weinstock G."/>
            <person name="Sodergren E."/>
            <person name="Clifton S."/>
            <person name="Fulton L."/>
            <person name="Fulton B."/>
            <person name="Courtney L."/>
            <person name="Fronick C."/>
            <person name="Harrison M."/>
            <person name="Strong C."/>
            <person name="Farmer C."/>
            <person name="Delahaunty K."/>
            <person name="Markovic C."/>
            <person name="Hall O."/>
            <person name="Minx P."/>
            <person name="Tomlinson C."/>
            <person name="Mitreva M."/>
            <person name="Hou S."/>
            <person name="Chen J."/>
            <person name="Wollam A."/>
            <person name="Pepin K.H."/>
            <person name="Johnson M."/>
            <person name="Bhonagiri V."/>
            <person name="Zhang X."/>
            <person name="Suruliraj S."/>
            <person name="Warren W."/>
            <person name="Chinwalla A."/>
            <person name="Mardis E.R."/>
            <person name="Wilson R.K."/>
        </authorList>
    </citation>
    <scope>NUCLEOTIDE SEQUENCE [LARGE SCALE GENOMIC DNA]</scope>
    <source>
        <strain evidence="2">HL044PA1</strain>
    </source>
</reference>
<accession>A0ABN0C244</accession>
<dbReference type="InterPro" id="IPR009339">
    <property type="entry name" value="DUF998"/>
</dbReference>
<keyword evidence="3" id="KW-1185">Reference proteome</keyword>
<keyword evidence="1" id="KW-1133">Transmembrane helix</keyword>
<evidence type="ECO:0008006" key="4">
    <source>
        <dbReference type="Google" id="ProtNLM"/>
    </source>
</evidence>
<dbReference type="EMBL" id="ADZU01000041">
    <property type="protein sequence ID" value="EFS91188.1"/>
    <property type="molecule type" value="Genomic_DNA"/>
</dbReference>
<dbReference type="GeneID" id="92880809"/>
<name>A0ABN0C244_9ACTN</name>
<dbReference type="Proteomes" id="UP000003179">
    <property type="component" value="Unassembled WGS sequence"/>
</dbReference>
<keyword evidence="1" id="KW-0812">Transmembrane</keyword>